<keyword evidence="1" id="KW-1133">Transmembrane helix</keyword>
<feature type="transmembrane region" description="Helical" evidence="1">
    <location>
        <begin position="12"/>
        <end position="33"/>
    </location>
</feature>
<dbReference type="EMBL" id="BONZ01000027">
    <property type="protein sequence ID" value="GIH14714.1"/>
    <property type="molecule type" value="Genomic_DNA"/>
</dbReference>
<evidence type="ECO:0000313" key="3">
    <source>
        <dbReference type="Proteomes" id="UP000642748"/>
    </source>
</evidence>
<comment type="caution">
    <text evidence="2">The sequence shown here is derived from an EMBL/GenBank/DDBJ whole genome shotgun (WGS) entry which is preliminary data.</text>
</comment>
<organism evidence="2 3">
    <name type="scientific">Rugosimonospora africana</name>
    <dbReference type="NCBI Taxonomy" id="556532"/>
    <lineage>
        <taxon>Bacteria</taxon>
        <taxon>Bacillati</taxon>
        <taxon>Actinomycetota</taxon>
        <taxon>Actinomycetes</taxon>
        <taxon>Micromonosporales</taxon>
        <taxon>Micromonosporaceae</taxon>
        <taxon>Rugosimonospora</taxon>
    </lineage>
</organism>
<sequence length="120" mass="12730">MRKFARDVGVNVLANLCAAAVIYLAAVAGGYLSRNPRTEFAAVGVLFVAGVIPLSLLISNVTRAADRRLDKWVSRIRPQLSDFDRAQLVAQLGAWAGVGLVVVPYAALTAAVLALLQVAR</sequence>
<name>A0A8J3QPT1_9ACTN</name>
<reference evidence="2" key="1">
    <citation type="submission" date="2021-01" db="EMBL/GenBank/DDBJ databases">
        <title>Whole genome shotgun sequence of Rugosimonospora africana NBRC 104875.</title>
        <authorList>
            <person name="Komaki H."/>
            <person name="Tamura T."/>
        </authorList>
    </citation>
    <scope>NUCLEOTIDE SEQUENCE</scope>
    <source>
        <strain evidence="2">NBRC 104875</strain>
    </source>
</reference>
<proteinExistence type="predicted"/>
<dbReference type="Proteomes" id="UP000642748">
    <property type="component" value="Unassembled WGS sequence"/>
</dbReference>
<evidence type="ECO:0000256" key="1">
    <source>
        <dbReference type="SAM" id="Phobius"/>
    </source>
</evidence>
<gene>
    <name evidence="2" type="ORF">Raf01_28860</name>
</gene>
<protein>
    <submittedName>
        <fullName evidence="2">Uncharacterized protein</fullName>
    </submittedName>
</protein>
<keyword evidence="1" id="KW-0472">Membrane</keyword>
<keyword evidence="1" id="KW-0812">Transmembrane</keyword>
<feature type="transmembrane region" description="Helical" evidence="1">
    <location>
        <begin position="92"/>
        <end position="116"/>
    </location>
</feature>
<evidence type="ECO:0000313" key="2">
    <source>
        <dbReference type="EMBL" id="GIH14714.1"/>
    </source>
</evidence>
<feature type="transmembrane region" description="Helical" evidence="1">
    <location>
        <begin position="40"/>
        <end position="58"/>
    </location>
</feature>
<keyword evidence="3" id="KW-1185">Reference proteome</keyword>
<accession>A0A8J3QPT1</accession>
<dbReference type="AlphaFoldDB" id="A0A8J3QPT1"/>